<feature type="chain" id="PRO_5012466144" evidence="1">
    <location>
        <begin position="21"/>
        <end position="206"/>
    </location>
</feature>
<accession>A0A226DS00</accession>
<feature type="signal peptide" evidence="1">
    <location>
        <begin position="1"/>
        <end position="20"/>
    </location>
</feature>
<dbReference type="Proteomes" id="UP000198287">
    <property type="component" value="Unassembled WGS sequence"/>
</dbReference>
<gene>
    <name evidence="2" type="ORF">Fcan01_18509</name>
</gene>
<organism evidence="2 3">
    <name type="scientific">Folsomia candida</name>
    <name type="common">Springtail</name>
    <dbReference type="NCBI Taxonomy" id="158441"/>
    <lineage>
        <taxon>Eukaryota</taxon>
        <taxon>Metazoa</taxon>
        <taxon>Ecdysozoa</taxon>
        <taxon>Arthropoda</taxon>
        <taxon>Hexapoda</taxon>
        <taxon>Collembola</taxon>
        <taxon>Entomobryomorpha</taxon>
        <taxon>Isotomoidea</taxon>
        <taxon>Isotomidae</taxon>
        <taxon>Proisotominae</taxon>
        <taxon>Folsomia</taxon>
    </lineage>
</organism>
<sequence length="206" mass="22221">MLSRAQVLLIFTLCISTGIAKDYRLRGLNHEEEEAVNRAYQRTRALLGPDEVNFLEQILAADELIMERQQRGIVDQILSAISGVSSGLVGTGNVVGGNVAPTTNLQAQPVAAPPLPIVTAAAQTPTNVEQQRLQQQQQTMMNGVTNNDNHLFNQVSKVVTNSLTRNVTGIVDEALKIGTPAPVRDLVNGILGVAYCNGIRRLLGRC</sequence>
<keyword evidence="1" id="KW-0732">Signal</keyword>
<evidence type="ECO:0000256" key="1">
    <source>
        <dbReference type="SAM" id="SignalP"/>
    </source>
</evidence>
<evidence type="ECO:0000313" key="3">
    <source>
        <dbReference type="Proteomes" id="UP000198287"/>
    </source>
</evidence>
<evidence type="ECO:0000313" key="2">
    <source>
        <dbReference type="EMBL" id="OXA46986.1"/>
    </source>
</evidence>
<dbReference type="AlphaFoldDB" id="A0A226DS00"/>
<dbReference type="OrthoDB" id="10647986at2759"/>
<keyword evidence="3" id="KW-1185">Reference proteome</keyword>
<protein>
    <submittedName>
        <fullName evidence="2">Uncharacterized protein</fullName>
    </submittedName>
</protein>
<dbReference type="EMBL" id="LNIX01000014">
    <property type="protein sequence ID" value="OXA46986.1"/>
    <property type="molecule type" value="Genomic_DNA"/>
</dbReference>
<proteinExistence type="predicted"/>
<reference evidence="2 3" key="1">
    <citation type="submission" date="2015-12" db="EMBL/GenBank/DDBJ databases">
        <title>The genome of Folsomia candida.</title>
        <authorList>
            <person name="Faddeeva A."/>
            <person name="Derks M.F."/>
            <person name="Anvar Y."/>
            <person name="Smit S."/>
            <person name="Van Straalen N."/>
            <person name="Roelofs D."/>
        </authorList>
    </citation>
    <scope>NUCLEOTIDE SEQUENCE [LARGE SCALE GENOMIC DNA]</scope>
    <source>
        <strain evidence="2 3">VU population</strain>
        <tissue evidence="2">Whole body</tissue>
    </source>
</reference>
<name>A0A226DS00_FOLCA</name>
<comment type="caution">
    <text evidence="2">The sequence shown here is derived from an EMBL/GenBank/DDBJ whole genome shotgun (WGS) entry which is preliminary data.</text>
</comment>